<dbReference type="Pfam" id="PF01903">
    <property type="entry name" value="CbiX"/>
    <property type="match status" value="2"/>
</dbReference>
<dbReference type="PANTHER" id="PTHR33542:SF5">
    <property type="entry name" value="FERROCHELATASE CHE1"/>
    <property type="match status" value="1"/>
</dbReference>
<name>A0ABD7V1E2_9ACTN</name>
<dbReference type="GO" id="GO:0046872">
    <property type="term" value="F:metal ion binding"/>
    <property type="evidence" value="ECO:0007669"/>
    <property type="project" value="UniProtKB-KW"/>
</dbReference>
<dbReference type="AlphaFoldDB" id="A0ABD7V1E2"/>
<dbReference type="InterPro" id="IPR002762">
    <property type="entry name" value="CbiX-like"/>
</dbReference>
<reference evidence="3 4" key="1">
    <citation type="submission" date="2019-02" db="EMBL/GenBank/DDBJ databases">
        <authorList>
            <consortium name="Pathogen Informatics"/>
        </authorList>
    </citation>
    <scope>NUCLEOTIDE SEQUENCE [LARGE SCALE GENOMIC DNA]</scope>
    <source>
        <strain evidence="3 4">3012STDY6756503</strain>
    </source>
</reference>
<dbReference type="InterPro" id="IPR050963">
    <property type="entry name" value="Sirohydro_Cobaltochel/CbiX"/>
</dbReference>
<dbReference type="Gene3D" id="3.40.50.1400">
    <property type="match status" value="2"/>
</dbReference>
<dbReference type="CDD" id="cd03414">
    <property type="entry name" value="CbiX_SirB_C"/>
    <property type="match status" value="1"/>
</dbReference>
<dbReference type="GO" id="GO:0016829">
    <property type="term" value="F:lyase activity"/>
    <property type="evidence" value="ECO:0007669"/>
    <property type="project" value="UniProtKB-KW"/>
</dbReference>
<evidence type="ECO:0000313" key="4">
    <source>
        <dbReference type="Proteomes" id="UP000360750"/>
    </source>
</evidence>
<dbReference type="EMBL" id="CAACYD010000006">
    <property type="protein sequence ID" value="VFA87901.1"/>
    <property type="molecule type" value="Genomic_DNA"/>
</dbReference>
<organism evidence="3 4">
    <name type="scientific">Gordonia paraffinivorans</name>
    <dbReference type="NCBI Taxonomy" id="175628"/>
    <lineage>
        <taxon>Bacteria</taxon>
        <taxon>Bacillati</taxon>
        <taxon>Actinomycetota</taxon>
        <taxon>Actinomycetes</taxon>
        <taxon>Mycobacteriales</taxon>
        <taxon>Gordoniaceae</taxon>
        <taxon>Gordonia</taxon>
    </lineage>
</organism>
<evidence type="ECO:0000256" key="1">
    <source>
        <dbReference type="ARBA" id="ARBA00022723"/>
    </source>
</evidence>
<accession>A0ABD7V1E2</accession>
<evidence type="ECO:0000313" key="3">
    <source>
        <dbReference type="EMBL" id="VFA87901.1"/>
    </source>
</evidence>
<proteinExistence type="predicted"/>
<gene>
    <name evidence="3" type="ORF">NCTC8139_01443</name>
</gene>
<dbReference type="GeneID" id="60749468"/>
<evidence type="ECO:0000256" key="2">
    <source>
        <dbReference type="ARBA" id="ARBA00023239"/>
    </source>
</evidence>
<comment type="caution">
    <text evidence="3">The sequence shown here is derived from an EMBL/GenBank/DDBJ whole genome shotgun (WGS) entry which is preliminary data.</text>
</comment>
<keyword evidence="1" id="KW-0479">Metal-binding</keyword>
<dbReference type="SUPFAM" id="SSF53800">
    <property type="entry name" value="Chelatase"/>
    <property type="match status" value="1"/>
</dbReference>
<dbReference type="CDD" id="cd03416">
    <property type="entry name" value="CbiX_SirB_N"/>
    <property type="match status" value="1"/>
</dbReference>
<protein>
    <submittedName>
        <fullName evidence="3">Sirohydrochlorin cobaltochelatase</fullName>
    </submittedName>
</protein>
<dbReference type="PANTHER" id="PTHR33542">
    <property type="entry name" value="SIROHYDROCHLORIN FERROCHELATASE, CHLOROPLASTIC"/>
    <property type="match status" value="1"/>
</dbReference>
<sequence>MRDGTFVTGDDVRLPYGDRLRDVSPVLVAHGTRNPHGVSVIAEIAEAVGRRIGVTRTAFVDVLGPTPSEVIADLDKPAVLVPAFLASGYHVRKDIPEHVALAGRPDTVVTRALGPDPAIAAVARLRLAEAGWEPGDAVVLAAAGSSDESACGQVYLAARQLESLIGGRVEVGFIATAQPSVPDAIERARRTGRRVVVASHLLAPGLFHQRLQTYGADAVAAPLGPDPRIVDLIITRMRAAISPYRRSPVARTA</sequence>
<keyword evidence="2" id="KW-0456">Lyase</keyword>
<dbReference type="RefSeq" id="WP_181954820.1">
    <property type="nucleotide sequence ID" value="NZ_CAACYD010000006.1"/>
</dbReference>
<dbReference type="Proteomes" id="UP000360750">
    <property type="component" value="Unassembled WGS sequence"/>
</dbReference>